<name>A0A9W6T4H8_AMBMO</name>
<dbReference type="EMBL" id="BSXU01012759">
    <property type="protein sequence ID" value="GME77928.1"/>
    <property type="molecule type" value="Genomic_DNA"/>
</dbReference>
<evidence type="ECO:0000313" key="2">
    <source>
        <dbReference type="Proteomes" id="UP001165063"/>
    </source>
</evidence>
<gene>
    <name evidence="1" type="ORF">Amon01_000972700</name>
</gene>
<dbReference type="AlphaFoldDB" id="A0A9W6T4H8"/>
<reference evidence="1" key="1">
    <citation type="submission" date="2023-04" db="EMBL/GenBank/DDBJ databases">
        <title>Ambrosiozyma monospora NBRC 1965.</title>
        <authorList>
            <person name="Ichikawa N."/>
            <person name="Sato H."/>
            <person name="Tonouchi N."/>
        </authorList>
    </citation>
    <scope>NUCLEOTIDE SEQUENCE</scope>
    <source>
        <strain evidence="1">NBRC 1965</strain>
    </source>
</reference>
<organism evidence="1 2">
    <name type="scientific">Ambrosiozyma monospora</name>
    <name type="common">Yeast</name>
    <name type="synonym">Endomycopsis monosporus</name>
    <dbReference type="NCBI Taxonomy" id="43982"/>
    <lineage>
        <taxon>Eukaryota</taxon>
        <taxon>Fungi</taxon>
        <taxon>Dikarya</taxon>
        <taxon>Ascomycota</taxon>
        <taxon>Saccharomycotina</taxon>
        <taxon>Pichiomycetes</taxon>
        <taxon>Pichiales</taxon>
        <taxon>Pichiaceae</taxon>
        <taxon>Ambrosiozyma</taxon>
    </lineage>
</organism>
<accession>A0A9W6T4H8</accession>
<protein>
    <submittedName>
        <fullName evidence="1">Unnamed protein product</fullName>
    </submittedName>
</protein>
<dbReference type="Proteomes" id="UP001165063">
    <property type="component" value="Unassembled WGS sequence"/>
</dbReference>
<comment type="caution">
    <text evidence="1">The sequence shown here is derived from an EMBL/GenBank/DDBJ whole genome shotgun (WGS) entry which is preliminary data.</text>
</comment>
<sequence>MRSMHLYAPNGDMNLVSVNGAMAAGARLEFVVNKIHENKMNYVIAKIKGPRFVQTGFEAGCFLGSPTIWFKHW</sequence>
<keyword evidence="2" id="KW-1185">Reference proteome</keyword>
<proteinExistence type="predicted"/>
<evidence type="ECO:0000313" key="1">
    <source>
        <dbReference type="EMBL" id="GME77928.1"/>
    </source>
</evidence>